<evidence type="ECO:0000313" key="3">
    <source>
        <dbReference type="Proteomes" id="UP001189429"/>
    </source>
</evidence>
<feature type="region of interest" description="Disordered" evidence="1">
    <location>
        <begin position="424"/>
        <end position="443"/>
    </location>
</feature>
<proteinExistence type="predicted"/>
<evidence type="ECO:0000256" key="1">
    <source>
        <dbReference type="SAM" id="MobiDB-lite"/>
    </source>
</evidence>
<accession>A0ABN9VXR2</accession>
<sequence length="443" mass="48559">MSSDELFECYPWGPGYRLAADANVYEFSFTLEPIEILGDLLSSLGLDENEGFNLRSFGCIDSYSGEPATHQSAFVLTEYESSFTLDSLEILDTNLSPSMGSAGYEDFDTNDSWDPLYGGGGKGGSRTSQRVRADKSQIQDQLIALATAVAELQRAQMGTRTTPKAGRAEARPSKPTTTRPRRQRRQREDIPIVAKLRSLLSVVDGGMNAPQEKEPPQVRARLFQDPWGQAKIVTSSAVRASLEQSTESMVILAATRAEYEQCERARKALGNRQNITYVVLDSNGPDSVLLEGQRGPRSANANITYLSESAPKCAGLHAAMKDDEPVPATKLKLVNFRITISAEFADETLFHVASAEPQTTPALVLGDVLAERVLRTRGAIAYDAEVTCIASTTEANAADFRTAVPPRGAFIMQQDAPIAPRWLSRRADEEDEEGTRKYYDRVC</sequence>
<keyword evidence="3" id="KW-1185">Reference proteome</keyword>
<dbReference type="EMBL" id="CAUYUJ010017709">
    <property type="protein sequence ID" value="CAK0877162.1"/>
    <property type="molecule type" value="Genomic_DNA"/>
</dbReference>
<feature type="compositionally biased region" description="Basic and acidic residues" evidence="1">
    <location>
        <begin position="434"/>
        <end position="443"/>
    </location>
</feature>
<evidence type="ECO:0000313" key="2">
    <source>
        <dbReference type="EMBL" id="CAK0877162.1"/>
    </source>
</evidence>
<name>A0ABN9VXR2_9DINO</name>
<organism evidence="2 3">
    <name type="scientific">Prorocentrum cordatum</name>
    <dbReference type="NCBI Taxonomy" id="2364126"/>
    <lineage>
        <taxon>Eukaryota</taxon>
        <taxon>Sar</taxon>
        <taxon>Alveolata</taxon>
        <taxon>Dinophyceae</taxon>
        <taxon>Prorocentrales</taxon>
        <taxon>Prorocentraceae</taxon>
        <taxon>Prorocentrum</taxon>
    </lineage>
</organism>
<reference evidence="2" key="1">
    <citation type="submission" date="2023-10" db="EMBL/GenBank/DDBJ databases">
        <authorList>
            <person name="Chen Y."/>
            <person name="Shah S."/>
            <person name="Dougan E. K."/>
            <person name="Thang M."/>
            <person name="Chan C."/>
        </authorList>
    </citation>
    <scope>NUCLEOTIDE SEQUENCE [LARGE SCALE GENOMIC DNA]</scope>
</reference>
<gene>
    <name evidence="2" type="ORF">PCOR1329_LOCUS61300</name>
</gene>
<dbReference type="Proteomes" id="UP001189429">
    <property type="component" value="Unassembled WGS sequence"/>
</dbReference>
<comment type="caution">
    <text evidence="2">The sequence shown here is derived from an EMBL/GenBank/DDBJ whole genome shotgun (WGS) entry which is preliminary data.</text>
</comment>
<feature type="region of interest" description="Disordered" evidence="1">
    <location>
        <begin position="156"/>
        <end position="188"/>
    </location>
</feature>
<protein>
    <submittedName>
        <fullName evidence="2">Uncharacterized protein</fullName>
    </submittedName>
</protein>